<dbReference type="AlphaFoldDB" id="S3D1Y8"/>
<protein>
    <submittedName>
        <fullName evidence="1">Uncharacterized protein</fullName>
    </submittedName>
</protein>
<dbReference type="OMA" id="KPFNWQR"/>
<dbReference type="Proteomes" id="UP000016922">
    <property type="component" value="Unassembled WGS sequence"/>
</dbReference>
<dbReference type="RefSeq" id="XP_008082590.1">
    <property type="nucleotide sequence ID" value="XM_008084399.1"/>
</dbReference>
<dbReference type="HOGENOM" id="CLU_049221_0_0_1"/>
<dbReference type="EMBL" id="KE145363">
    <property type="protein sequence ID" value="EPE31179.1"/>
    <property type="molecule type" value="Genomic_DNA"/>
</dbReference>
<evidence type="ECO:0000313" key="1">
    <source>
        <dbReference type="EMBL" id="EPE31179.1"/>
    </source>
</evidence>
<dbReference type="eggNOG" id="ENOG502SK1Z">
    <property type="taxonomic scope" value="Eukaryota"/>
</dbReference>
<dbReference type="OrthoDB" id="3503419at2759"/>
<evidence type="ECO:0000313" key="2">
    <source>
        <dbReference type="Proteomes" id="UP000016922"/>
    </source>
</evidence>
<accession>S3D1Y8</accession>
<dbReference type="GeneID" id="19463201"/>
<reference evidence="1 2" key="1">
    <citation type="journal article" date="2013" name="BMC Genomics">
        <title>Genomics-driven discovery of the pneumocandin biosynthetic gene cluster in the fungus Glarea lozoyensis.</title>
        <authorList>
            <person name="Chen L."/>
            <person name="Yue Q."/>
            <person name="Zhang X."/>
            <person name="Xiang M."/>
            <person name="Wang C."/>
            <person name="Li S."/>
            <person name="Che Y."/>
            <person name="Ortiz-Lopez F.J."/>
            <person name="Bills G.F."/>
            <person name="Liu X."/>
            <person name="An Z."/>
        </authorList>
    </citation>
    <scope>NUCLEOTIDE SEQUENCE [LARGE SCALE GENOMIC DNA]</scope>
    <source>
        <strain evidence="2">ATCC 20868 / MF5171</strain>
    </source>
</reference>
<gene>
    <name evidence="1" type="ORF">GLAREA_04146</name>
</gene>
<keyword evidence="2" id="KW-1185">Reference proteome</keyword>
<name>S3D1Y8_GLAL2</name>
<sequence>MITTSTLLSPFLSLLPSKDVQVSIDAVRENSDESLPLLNVTKSMTADPQSHTMGDKLIPYVAPKIHSCIQTNTFSSIFVIGEHLRSHPALITSNEKADKPFNWQRPTASIIKRPEGDVLQLNVLPGPAYVEHYAALLSTYFASKAFTGSSMPSVYYQLPSSDAAINLFAASNLRHLGPVDFAIIGYVDSLHNSTGPGEWDTATQTLDGEEPPLFAWKKRVLPDKSVVAFVGCTACYWGDIGGQLIRSLSELNGVREAIYVGKLGTLNERYLPNSVLATGSSSIFMDGGVVEWDSILKRAVQGSSIVKDGVHLTVPTTIYETKEWAREMKTKGDWVDPEIGNMARISKEKGVGFGFLHVVTDNLSREGLEGLVNERKSTIVAARKELLCEVEIVLERYFEEKMNIV</sequence>
<dbReference type="STRING" id="1116229.S3D1Y8"/>
<proteinExistence type="predicted"/>
<organism evidence="1 2">
    <name type="scientific">Glarea lozoyensis (strain ATCC 20868 / MF5171)</name>
    <dbReference type="NCBI Taxonomy" id="1116229"/>
    <lineage>
        <taxon>Eukaryota</taxon>
        <taxon>Fungi</taxon>
        <taxon>Dikarya</taxon>
        <taxon>Ascomycota</taxon>
        <taxon>Pezizomycotina</taxon>
        <taxon>Leotiomycetes</taxon>
        <taxon>Helotiales</taxon>
        <taxon>Helotiaceae</taxon>
        <taxon>Glarea</taxon>
    </lineage>
</organism>
<dbReference type="KEGG" id="glz:GLAREA_04146"/>